<feature type="transmembrane region" description="Helical" evidence="6">
    <location>
        <begin position="617"/>
        <end position="640"/>
    </location>
</feature>
<dbReference type="RefSeq" id="WP_203933141.1">
    <property type="nucleotide sequence ID" value="NZ_BOPH01000113.1"/>
</dbReference>
<keyword evidence="3" id="KW-0067">ATP-binding</keyword>
<dbReference type="Proteomes" id="UP000635606">
    <property type="component" value="Unassembled WGS sequence"/>
</dbReference>
<dbReference type="GO" id="GO:0005524">
    <property type="term" value="F:ATP binding"/>
    <property type="evidence" value="ECO:0007669"/>
    <property type="project" value="UniProtKB-KW"/>
</dbReference>
<name>A0A8J4A2C9_9ACTN</name>
<dbReference type="InterPro" id="IPR018181">
    <property type="entry name" value="Heat_shock_70_CS"/>
</dbReference>
<dbReference type="SUPFAM" id="SSF53067">
    <property type="entry name" value="Actin-like ATPase domain"/>
    <property type="match status" value="2"/>
</dbReference>
<accession>A0A8J4A2C9</accession>
<evidence type="ECO:0000256" key="6">
    <source>
        <dbReference type="SAM" id="Phobius"/>
    </source>
</evidence>
<dbReference type="PRINTS" id="PR00301">
    <property type="entry name" value="HEATSHOCK70"/>
</dbReference>
<evidence type="ECO:0000256" key="2">
    <source>
        <dbReference type="ARBA" id="ARBA00022741"/>
    </source>
</evidence>
<dbReference type="AlphaFoldDB" id="A0A8J4A2C9"/>
<dbReference type="Pfam" id="PF00012">
    <property type="entry name" value="HSP70"/>
    <property type="match status" value="1"/>
</dbReference>
<evidence type="ECO:0000256" key="1">
    <source>
        <dbReference type="ARBA" id="ARBA00007381"/>
    </source>
</evidence>
<comment type="caution">
    <text evidence="7">The sequence shown here is derived from an EMBL/GenBank/DDBJ whole genome shotgun (WGS) entry which is preliminary data.</text>
</comment>
<keyword evidence="2" id="KW-0547">Nucleotide-binding</keyword>
<keyword evidence="5" id="KW-0143">Chaperone</keyword>
<dbReference type="InterPro" id="IPR013126">
    <property type="entry name" value="Hsp_70_fam"/>
</dbReference>
<dbReference type="PROSITE" id="PS01036">
    <property type="entry name" value="HSP70_3"/>
    <property type="match status" value="1"/>
</dbReference>
<evidence type="ECO:0000256" key="3">
    <source>
        <dbReference type="ARBA" id="ARBA00022840"/>
    </source>
</evidence>
<evidence type="ECO:0000313" key="8">
    <source>
        <dbReference type="Proteomes" id="UP000635606"/>
    </source>
</evidence>
<dbReference type="PANTHER" id="PTHR42749">
    <property type="entry name" value="CELL SHAPE-DETERMINING PROTEIN MREB"/>
    <property type="match status" value="1"/>
</dbReference>
<keyword evidence="6" id="KW-1133">Transmembrane helix</keyword>
<proteinExistence type="inferred from homology"/>
<evidence type="ECO:0008006" key="9">
    <source>
        <dbReference type="Google" id="ProtNLM"/>
    </source>
</evidence>
<evidence type="ECO:0000256" key="4">
    <source>
        <dbReference type="ARBA" id="ARBA00023016"/>
    </source>
</evidence>
<evidence type="ECO:0000256" key="5">
    <source>
        <dbReference type="ARBA" id="ARBA00023186"/>
    </source>
</evidence>
<feature type="transmembrane region" description="Helical" evidence="6">
    <location>
        <begin position="440"/>
        <end position="465"/>
    </location>
</feature>
<gene>
    <name evidence="7" type="ORF">Voc01_082290</name>
</gene>
<dbReference type="Gene3D" id="3.90.640.10">
    <property type="entry name" value="Actin, Chain A, domain 4"/>
    <property type="match status" value="1"/>
</dbReference>
<reference evidence="7" key="1">
    <citation type="submission" date="2021-01" db="EMBL/GenBank/DDBJ databases">
        <title>Whole genome shotgun sequence of Virgisporangium ochraceum NBRC 16418.</title>
        <authorList>
            <person name="Komaki H."/>
            <person name="Tamura T."/>
        </authorList>
    </citation>
    <scope>NUCLEOTIDE SEQUENCE</scope>
    <source>
        <strain evidence="7">NBRC 16418</strain>
    </source>
</reference>
<keyword evidence="8" id="KW-1185">Reference proteome</keyword>
<feature type="transmembrane region" description="Helical" evidence="6">
    <location>
        <begin position="494"/>
        <end position="512"/>
    </location>
</feature>
<dbReference type="InterPro" id="IPR043129">
    <property type="entry name" value="ATPase_NBD"/>
</dbReference>
<dbReference type="PANTHER" id="PTHR42749:SF1">
    <property type="entry name" value="CELL SHAPE-DETERMINING PROTEIN MREB"/>
    <property type="match status" value="1"/>
</dbReference>
<sequence>MGEQIGVDFGTSHTVAVIGQTPLLFDASPLLPSAVFADGDGRLLTGRDAYRSGQLDPARWEPNPKRRIDEGTLLLGAHEVPVRMAVAAVLARVGAEAGRALGGRAGGAVLTHPAGWAGVRRGVLVEAATAAGLGEVRLVAEPVAAASYFTTVVGHRVPSGSAVVVYDFGAGTFDVSVLRRTDTGGWDVVASDGLADVGGLDLDAAIVEFVGSRIADREVWARLTAPATTVDKRHRRLLWEDARAVKEQLSRESSATLVVPLLDRDVIVTRDEFDALARPWLERTVNLTTSTLFRSGVTADRVVGLFLVGGSSRIPLVATMLHRALGMPPVVLEQPELVVAQGSLVPTNGAAVDAVAPVSPAVAAAWPVSGPPAVGSARVASVPFPAPHSAGAAAPAGGGASTVGGPAGASRPWWARPALYGGAGLLVLVVLAASETVRYSAFAGAAMVFRPATVLPFLATVLLVAGARRAAGFPPAAGSAPEAASPPVRTVRTGVIAGLGAAGVLVTILKVVETIRPELDEYTVRSRFDHGSWIVSVIGVAAIVLGLVLVLLRGLPDPDAAGRWRAVAYGVAYGVVPGASAYTAIWWTWFGDRGDGRDTPTFLILSALPQWREAPTAGMVLGLAAGWVVAMVAAAFGGRALGEAVPPPARPVLHRAGAVTLAAAGAVLVYFMQVERGFMMDRTSTPDDPTLMRSATRLWANTVGDVHPGMLTFLLLGAGAAAAALVVVRSRSGGSQPLR</sequence>
<feature type="transmembrane region" description="Helical" evidence="6">
    <location>
        <begin position="418"/>
        <end position="434"/>
    </location>
</feature>
<organism evidence="7 8">
    <name type="scientific">Virgisporangium ochraceum</name>
    <dbReference type="NCBI Taxonomy" id="65505"/>
    <lineage>
        <taxon>Bacteria</taxon>
        <taxon>Bacillati</taxon>
        <taxon>Actinomycetota</taxon>
        <taxon>Actinomycetes</taxon>
        <taxon>Micromonosporales</taxon>
        <taxon>Micromonosporaceae</taxon>
        <taxon>Virgisporangium</taxon>
    </lineage>
</organism>
<dbReference type="GO" id="GO:0140662">
    <property type="term" value="F:ATP-dependent protein folding chaperone"/>
    <property type="evidence" value="ECO:0007669"/>
    <property type="project" value="InterPro"/>
</dbReference>
<feature type="transmembrane region" description="Helical" evidence="6">
    <location>
        <begin position="652"/>
        <end position="672"/>
    </location>
</feature>
<evidence type="ECO:0000313" key="7">
    <source>
        <dbReference type="EMBL" id="GIJ73312.1"/>
    </source>
</evidence>
<feature type="transmembrane region" description="Helical" evidence="6">
    <location>
        <begin position="532"/>
        <end position="555"/>
    </location>
</feature>
<feature type="transmembrane region" description="Helical" evidence="6">
    <location>
        <begin position="709"/>
        <end position="728"/>
    </location>
</feature>
<protein>
    <recommendedName>
        <fullName evidence="9">Heat shock protein 70</fullName>
    </recommendedName>
</protein>
<dbReference type="EMBL" id="BOPH01000113">
    <property type="protein sequence ID" value="GIJ73312.1"/>
    <property type="molecule type" value="Genomic_DNA"/>
</dbReference>
<feature type="transmembrane region" description="Helical" evidence="6">
    <location>
        <begin position="567"/>
        <end position="589"/>
    </location>
</feature>
<keyword evidence="4" id="KW-0346">Stress response</keyword>
<dbReference type="Gene3D" id="3.30.420.40">
    <property type="match status" value="2"/>
</dbReference>
<comment type="similarity">
    <text evidence="1">Belongs to the heat shock protein 70 family.</text>
</comment>
<keyword evidence="6" id="KW-0812">Transmembrane</keyword>
<keyword evidence="6" id="KW-0472">Membrane</keyword>